<evidence type="ECO:0000313" key="2">
    <source>
        <dbReference type="Proteomes" id="UP001433268"/>
    </source>
</evidence>
<sequence>MEGWYMVTSSVPNHLMMRLRYRAQRQPISGCRNTREGGPKMVPMHAAMAMLRHGILYVHEVAPCKV</sequence>
<evidence type="ECO:0000313" key="1">
    <source>
        <dbReference type="EMBL" id="KAK8062256.1"/>
    </source>
</evidence>
<dbReference type="EMBL" id="JAQQWN010000010">
    <property type="protein sequence ID" value="KAK8062256.1"/>
    <property type="molecule type" value="Genomic_DNA"/>
</dbReference>
<proteinExistence type="predicted"/>
<organism evidence="1 2">
    <name type="scientific">Apiospora hydei</name>
    <dbReference type="NCBI Taxonomy" id="1337664"/>
    <lineage>
        <taxon>Eukaryota</taxon>
        <taxon>Fungi</taxon>
        <taxon>Dikarya</taxon>
        <taxon>Ascomycota</taxon>
        <taxon>Pezizomycotina</taxon>
        <taxon>Sordariomycetes</taxon>
        <taxon>Xylariomycetidae</taxon>
        <taxon>Amphisphaeriales</taxon>
        <taxon>Apiosporaceae</taxon>
        <taxon>Apiospora</taxon>
    </lineage>
</organism>
<protein>
    <submittedName>
        <fullName evidence="1">Uncharacterized protein</fullName>
    </submittedName>
</protein>
<dbReference type="GeneID" id="92051727"/>
<name>A0ABR1UW10_9PEZI</name>
<dbReference type="RefSeq" id="XP_066660855.1">
    <property type="nucleotide sequence ID" value="XM_066818667.1"/>
</dbReference>
<accession>A0ABR1UW10</accession>
<dbReference type="Proteomes" id="UP001433268">
    <property type="component" value="Unassembled WGS sequence"/>
</dbReference>
<comment type="caution">
    <text evidence="1">The sequence shown here is derived from an EMBL/GenBank/DDBJ whole genome shotgun (WGS) entry which is preliminary data.</text>
</comment>
<reference evidence="1 2" key="1">
    <citation type="submission" date="2023-01" db="EMBL/GenBank/DDBJ databases">
        <title>Analysis of 21 Apiospora genomes using comparative genomics revels a genus with tremendous synthesis potential of carbohydrate active enzymes and secondary metabolites.</title>
        <authorList>
            <person name="Sorensen T."/>
        </authorList>
    </citation>
    <scope>NUCLEOTIDE SEQUENCE [LARGE SCALE GENOMIC DNA]</scope>
    <source>
        <strain evidence="1 2">CBS 114990</strain>
    </source>
</reference>
<keyword evidence="2" id="KW-1185">Reference proteome</keyword>
<gene>
    <name evidence="1" type="ORF">PG997_014353</name>
</gene>